<evidence type="ECO:0008006" key="3">
    <source>
        <dbReference type="Google" id="ProtNLM"/>
    </source>
</evidence>
<dbReference type="AlphaFoldDB" id="A0AAP0NRC9"/>
<sequence>MGVGLAILELNNKSVVDLLKANNIPRNHHWHLVSLIHQLLDRGWDIHIFHTHCKENRAAD</sequence>
<accession>A0AAP0NRC9</accession>
<protein>
    <recommendedName>
        <fullName evidence="3">RNase H type-1 domain-containing protein</fullName>
    </recommendedName>
</protein>
<name>A0AAP0NRC9_9MAGN</name>
<evidence type="ECO:0000313" key="1">
    <source>
        <dbReference type="EMBL" id="KAK9114940.1"/>
    </source>
</evidence>
<proteinExistence type="predicted"/>
<evidence type="ECO:0000313" key="2">
    <source>
        <dbReference type="Proteomes" id="UP001420932"/>
    </source>
</evidence>
<organism evidence="1 2">
    <name type="scientific">Stephania yunnanensis</name>
    <dbReference type="NCBI Taxonomy" id="152371"/>
    <lineage>
        <taxon>Eukaryota</taxon>
        <taxon>Viridiplantae</taxon>
        <taxon>Streptophyta</taxon>
        <taxon>Embryophyta</taxon>
        <taxon>Tracheophyta</taxon>
        <taxon>Spermatophyta</taxon>
        <taxon>Magnoliopsida</taxon>
        <taxon>Ranunculales</taxon>
        <taxon>Menispermaceae</taxon>
        <taxon>Menispermoideae</taxon>
        <taxon>Cissampelideae</taxon>
        <taxon>Stephania</taxon>
    </lineage>
</organism>
<keyword evidence="2" id="KW-1185">Reference proteome</keyword>
<dbReference type="EMBL" id="JBBNAF010000009">
    <property type="protein sequence ID" value="KAK9114940.1"/>
    <property type="molecule type" value="Genomic_DNA"/>
</dbReference>
<comment type="caution">
    <text evidence="1">The sequence shown here is derived from an EMBL/GenBank/DDBJ whole genome shotgun (WGS) entry which is preliminary data.</text>
</comment>
<reference evidence="1 2" key="1">
    <citation type="submission" date="2024-01" db="EMBL/GenBank/DDBJ databases">
        <title>Genome assemblies of Stephania.</title>
        <authorList>
            <person name="Yang L."/>
        </authorList>
    </citation>
    <scope>NUCLEOTIDE SEQUENCE [LARGE SCALE GENOMIC DNA]</scope>
    <source>
        <strain evidence="1">YNDBR</strain>
        <tissue evidence="1">Leaf</tissue>
    </source>
</reference>
<gene>
    <name evidence="1" type="ORF">Syun_021737</name>
</gene>
<dbReference type="Proteomes" id="UP001420932">
    <property type="component" value="Unassembled WGS sequence"/>
</dbReference>